<accession>A0ABR5YC32</accession>
<gene>
    <name evidence="2" type="ORF">AVT10_15055</name>
</gene>
<feature type="region of interest" description="Disordered" evidence="1">
    <location>
        <begin position="92"/>
        <end position="113"/>
    </location>
</feature>
<evidence type="ECO:0000313" key="3">
    <source>
        <dbReference type="Proteomes" id="UP000076609"/>
    </source>
</evidence>
<organism evidence="2 3">
    <name type="scientific">Sphingomonas hankookensis</name>
    <dbReference type="NCBI Taxonomy" id="563996"/>
    <lineage>
        <taxon>Bacteria</taxon>
        <taxon>Pseudomonadati</taxon>
        <taxon>Pseudomonadota</taxon>
        <taxon>Alphaproteobacteria</taxon>
        <taxon>Sphingomonadales</taxon>
        <taxon>Sphingomonadaceae</taxon>
        <taxon>Sphingomonas</taxon>
    </lineage>
</organism>
<comment type="caution">
    <text evidence="2">The sequence shown here is derived from an EMBL/GenBank/DDBJ whole genome shotgun (WGS) entry which is preliminary data.</text>
</comment>
<evidence type="ECO:0000313" key="2">
    <source>
        <dbReference type="EMBL" id="KZE14068.1"/>
    </source>
</evidence>
<dbReference type="Proteomes" id="UP000076609">
    <property type="component" value="Unassembled WGS sequence"/>
</dbReference>
<dbReference type="RefSeq" id="WP_066690303.1">
    <property type="nucleotide sequence ID" value="NZ_LQQO01000016.1"/>
</dbReference>
<name>A0ABR5YC32_9SPHN</name>
<evidence type="ECO:0000256" key="1">
    <source>
        <dbReference type="SAM" id="MobiDB-lite"/>
    </source>
</evidence>
<dbReference type="EMBL" id="LQQO01000016">
    <property type="protein sequence ID" value="KZE14068.1"/>
    <property type="molecule type" value="Genomic_DNA"/>
</dbReference>
<protein>
    <submittedName>
        <fullName evidence="2">Uncharacterized protein</fullName>
    </submittedName>
</protein>
<sequence>MRLTLANERTVRVQDLADAERAKLKTERDAAERIASATGTYADRLANRQPLILESTNTVREYAQTDAGRVRCRDADRVRSIDLLDARFAAPAAAADSGDRAMPADAAAPAGGR</sequence>
<reference evidence="3" key="1">
    <citation type="submission" date="2016-01" db="EMBL/GenBank/DDBJ databases">
        <title>Draft genome of Chromobacterium sp. F49.</title>
        <authorList>
            <person name="Hong K.W."/>
        </authorList>
    </citation>
    <scope>NUCLEOTIDE SEQUENCE [LARGE SCALE GENOMIC DNA]</scope>
    <source>
        <strain evidence="3">CN3</strain>
    </source>
</reference>
<keyword evidence="3" id="KW-1185">Reference proteome</keyword>
<proteinExistence type="predicted"/>